<evidence type="ECO:0000256" key="18">
    <source>
        <dbReference type="ARBA" id="ARBA00022989"/>
    </source>
</evidence>
<evidence type="ECO:0000256" key="8">
    <source>
        <dbReference type="ARBA" id="ARBA00008670"/>
    </source>
</evidence>
<evidence type="ECO:0000256" key="22">
    <source>
        <dbReference type="ARBA" id="ARBA00023163"/>
    </source>
</evidence>
<dbReference type="PANTHER" id="PTHR11471:SF33">
    <property type="entry name" value="TUMOR NECROSIS FACTOR LIGAND SUPERFAMILY MEMBER 6"/>
    <property type="match status" value="1"/>
</dbReference>
<evidence type="ECO:0000256" key="29">
    <source>
        <dbReference type="ARBA" id="ARBA00047144"/>
    </source>
</evidence>
<evidence type="ECO:0000256" key="5">
    <source>
        <dbReference type="ARBA" id="ARBA00004321"/>
    </source>
</evidence>
<keyword evidence="11" id="KW-0678">Repressor</keyword>
<evidence type="ECO:0000256" key="27">
    <source>
        <dbReference type="ARBA" id="ARBA00030913"/>
    </source>
</evidence>
<dbReference type="AlphaFoldDB" id="A0A0M3WMD1"/>
<evidence type="ECO:0000256" key="25">
    <source>
        <dbReference type="ARBA" id="ARBA00023242"/>
    </source>
</evidence>
<evidence type="ECO:0000256" key="7">
    <source>
        <dbReference type="ARBA" id="ARBA00004613"/>
    </source>
</evidence>
<evidence type="ECO:0000313" key="31">
    <source>
        <dbReference type="EMBL" id="AKL90485.1"/>
    </source>
</evidence>
<evidence type="ECO:0000259" key="30">
    <source>
        <dbReference type="PROSITE" id="PS50049"/>
    </source>
</evidence>
<evidence type="ECO:0000256" key="16">
    <source>
        <dbReference type="ARBA" id="ARBA00022843"/>
    </source>
</evidence>
<dbReference type="InterPro" id="IPR028326">
    <property type="entry name" value="FASL"/>
</dbReference>
<dbReference type="GO" id="GO:0005886">
    <property type="term" value="C:plasma membrane"/>
    <property type="evidence" value="ECO:0007669"/>
    <property type="project" value="UniProtKB-SubCell"/>
</dbReference>
<evidence type="ECO:0000256" key="13">
    <source>
        <dbReference type="ARBA" id="ARBA00022525"/>
    </source>
</evidence>
<evidence type="ECO:0000256" key="10">
    <source>
        <dbReference type="ARBA" id="ARBA00022475"/>
    </source>
</evidence>
<keyword evidence="25" id="KW-0539">Nucleus</keyword>
<dbReference type="GO" id="GO:0005164">
    <property type="term" value="F:tumor necrosis factor receptor binding"/>
    <property type="evidence" value="ECO:0007669"/>
    <property type="project" value="InterPro"/>
</dbReference>
<keyword evidence="19" id="KW-0805">Transcription regulation</keyword>
<dbReference type="Gene3D" id="2.60.120.40">
    <property type="match status" value="1"/>
</dbReference>
<sequence length="101" mass="11898">RNGGLLINETAYYFVYSKVFFRAQSCSDTSPPLVHTVFRRTPRYPKDLSMMESSYLRYCIPSQRPWYRNSYLGAVFRLTALDMIYVNVSNVQMVNFDEKNT</sequence>
<dbReference type="SMART" id="SM00207">
    <property type="entry name" value="TNF"/>
    <property type="match status" value="1"/>
</dbReference>
<keyword evidence="21" id="KW-1015">Disulfide bond</keyword>
<comment type="function">
    <text evidence="1">Cytoplasmic form induces gene transcription inhibition.</text>
</comment>
<evidence type="ECO:0000256" key="19">
    <source>
        <dbReference type="ARBA" id="ARBA00023015"/>
    </source>
</evidence>
<keyword evidence="10" id="KW-1003">Cell membrane</keyword>
<keyword evidence="26" id="KW-0968">Cytoplasmic vesicle</keyword>
<evidence type="ECO:0000256" key="26">
    <source>
        <dbReference type="ARBA" id="ARBA00023329"/>
    </source>
</evidence>
<evidence type="ECO:0000256" key="3">
    <source>
        <dbReference type="ARBA" id="ARBA00004162"/>
    </source>
</evidence>
<evidence type="ECO:0000256" key="28">
    <source>
        <dbReference type="ARBA" id="ARBA00045660"/>
    </source>
</evidence>
<proteinExistence type="evidence at transcript level"/>
<evidence type="ECO:0000256" key="6">
    <source>
        <dbReference type="ARBA" id="ARBA00004606"/>
    </source>
</evidence>
<dbReference type="GO" id="GO:0008625">
    <property type="term" value="P:extrinsic apoptotic signaling pathway via death domain receptors"/>
    <property type="evidence" value="ECO:0007669"/>
    <property type="project" value="TreeGrafter"/>
</dbReference>
<dbReference type="Pfam" id="PF00229">
    <property type="entry name" value="TNF"/>
    <property type="match status" value="1"/>
</dbReference>
<accession>A0A0M3WMD1</accession>
<evidence type="ECO:0000256" key="23">
    <source>
        <dbReference type="ARBA" id="ARBA00023180"/>
    </source>
</evidence>
<evidence type="ECO:0000256" key="15">
    <source>
        <dbReference type="ARBA" id="ARBA00022703"/>
    </source>
</evidence>
<protein>
    <recommendedName>
        <fullName evidence="9">Tumor necrosis factor ligand superfamily member 6</fullName>
    </recommendedName>
    <alternativeName>
        <fullName evidence="27">Fas antigen ligand</fullName>
    </alternativeName>
</protein>
<reference evidence="31" key="1">
    <citation type="journal article" date="2015" name="Curr. Biol.">
        <title>African Lungfish Reveal the Evolutionary Origins of Organized Mucosal Lymphoid Tissue in Vertebrates.</title>
        <authorList>
            <person name="Tacchi L."/>
            <person name="Larragoite E.T."/>
            <person name="Munoz P."/>
            <person name="Amemiya C.T."/>
            <person name="Salinas I."/>
        </authorList>
    </citation>
    <scope>NUCLEOTIDE SEQUENCE</scope>
</reference>
<keyword evidence="23" id="KW-0325">Glycoprotein</keyword>
<evidence type="ECO:0000256" key="24">
    <source>
        <dbReference type="ARBA" id="ARBA00023228"/>
    </source>
</evidence>
<organism evidence="31">
    <name type="scientific">Protopterus annectens</name>
    <name type="common">African lungfish</name>
    <dbReference type="NCBI Taxonomy" id="7888"/>
    <lineage>
        <taxon>Eukaryota</taxon>
        <taxon>Metazoa</taxon>
        <taxon>Chordata</taxon>
        <taxon>Craniata</taxon>
        <taxon>Vertebrata</taxon>
        <taxon>Euteleostomi</taxon>
        <taxon>Dipnomorpha</taxon>
        <taxon>Ceratodontiformes</taxon>
        <taxon>Lepidosirenoidei</taxon>
        <taxon>Protopteridae</taxon>
        <taxon>Protopterus</taxon>
    </lineage>
</organism>
<keyword evidence="22" id="KW-0804">Transcription</keyword>
<dbReference type="PRINTS" id="PR01681">
    <property type="entry name" value="FASLIGAND"/>
</dbReference>
<dbReference type="InterPro" id="IPR006052">
    <property type="entry name" value="TNF_dom"/>
</dbReference>
<dbReference type="InterPro" id="IPR008983">
    <property type="entry name" value="Tumour_necrosis_fac-like_dom"/>
</dbReference>
<dbReference type="GO" id="GO:0005634">
    <property type="term" value="C:nucleus"/>
    <property type="evidence" value="ECO:0007669"/>
    <property type="project" value="UniProtKB-SubCell"/>
</dbReference>
<dbReference type="GO" id="GO:0005125">
    <property type="term" value="F:cytokine activity"/>
    <property type="evidence" value="ECO:0007669"/>
    <property type="project" value="UniProtKB-KW"/>
</dbReference>
<dbReference type="PANTHER" id="PTHR11471">
    <property type="entry name" value="TUMOR NECROSIS FACTOR FAMILY MEMBER"/>
    <property type="match status" value="1"/>
</dbReference>
<keyword evidence="24" id="KW-0458">Lysosome</keyword>
<dbReference type="EMBL" id="KP196352">
    <property type="protein sequence ID" value="AKL90485.1"/>
    <property type="molecule type" value="mRNA"/>
</dbReference>
<keyword evidence="13" id="KW-0964">Secreted</keyword>
<comment type="subcellular location">
    <subcellularLocation>
        <location evidence="3">Cell membrane</location>
        <topology evidence="3">Single-pass membrane protein</topology>
    </subcellularLocation>
    <subcellularLocation>
        <location evidence="5">Cytoplasmic vesicle lumen</location>
    </subcellularLocation>
    <subcellularLocation>
        <location evidence="4">Lysosome lumen</location>
    </subcellularLocation>
    <subcellularLocation>
        <location evidence="6">Membrane</location>
        <topology evidence="6">Single-pass type II membrane protein</topology>
    </subcellularLocation>
    <subcellularLocation>
        <location evidence="2">Nucleus</location>
    </subcellularLocation>
    <subcellularLocation>
        <location evidence="7">Secreted</location>
    </subcellularLocation>
</comment>
<evidence type="ECO:0000256" key="20">
    <source>
        <dbReference type="ARBA" id="ARBA00023136"/>
    </source>
</evidence>
<evidence type="ECO:0000256" key="4">
    <source>
        <dbReference type="ARBA" id="ARBA00004227"/>
    </source>
</evidence>
<evidence type="ECO:0000256" key="9">
    <source>
        <dbReference type="ARBA" id="ARBA00018020"/>
    </source>
</evidence>
<evidence type="ECO:0000256" key="17">
    <source>
        <dbReference type="ARBA" id="ARBA00022968"/>
    </source>
</evidence>
<keyword evidence="17" id="KW-0735">Signal-anchor</keyword>
<keyword evidence="15" id="KW-0053">Apoptosis</keyword>
<dbReference type="PROSITE" id="PS50049">
    <property type="entry name" value="THD_2"/>
    <property type="match status" value="1"/>
</dbReference>
<keyword evidence="14" id="KW-0812">Transmembrane</keyword>
<name>A0A0M3WMD1_PROAN</name>
<evidence type="ECO:0000256" key="11">
    <source>
        <dbReference type="ARBA" id="ARBA00022491"/>
    </source>
</evidence>
<evidence type="ECO:0000256" key="21">
    <source>
        <dbReference type="ARBA" id="ARBA00023157"/>
    </source>
</evidence>
<evidence type="ECO:0000256" key="2">
    <source>
        <dbReference type="ARBA" id="ARBA00004123"/>
    </source>
</evidence>
<comment type="function">
    <text evidence="28">Induces FAS-mediated activation of NF-kappa-B, initiating non-apoptotic signaling pathways. Can induce apoptosis but does not appear to be essential for this process.</text>
</comment>
<dbReference type="CDD" id="cd00184">
    <property type="entry name" value="TNF"/>
    <property type="match status" value="1"/>
</dbReference>
<dbReference type="GO" id="GO:0043202">
    <property type="term" value="C:lysosomal lumen"/>
    <property type="evidence" value="ECO:0007669"/>
    <property type="project" value="UniProtKB-SubCell"/>
</dbReference>
<comment type="subunit">
    <text evidence="29">Homotrimer. Interacts with ARHGAP9, BAIAP2L1, BTK, CACNB3, CACNB4, CRK, DLG2, DNMBP, DOCK4, EPS8L3, FGR, FYB1, FYN, HCK, ITK, ITSN2, KALRN, LYN, MACC1, MIA, MPP4, MYO15A, NCF1, NCK1, NCK2, NCKIPSD, OSTF1, PIK3R1, PSTPIP1, RIMBP3C, SAMSN1, SH3GL3, SH3PXD2B, SH3PXD2A, SH3RF2, SKAP2, SNX33, SNX9, SORBS3, SPTA1, SRC, SRGAP1, SRGAP2, SRGAP3, TEC, TJP3 and YES1.</text>
</comment>
<feature type="domain" description="THD" evidence="30">
    <location>
        <begin position="1"/>
        <end position="101"/>
    </location>
</feature>
<dbReference type="SUPFAM" id="SSF49842">
    <property type="entry name" value="TNF-like"/>
    <property type="match status" value="1"/>
</dbReference>
<keyword evidence="18" id="KW-1133">Transmembrane helix</keyword>
<dbReference type="GO" id="GO:0005615">
    <property type="term" value="C:extracellular space"/>
    <property type="evidence" value="ECO:0007669"/>
    <property type="project" value="UniProtKB-KW"/>
</dbReference>
<dbReference type="GO" id="GO:0006955">
    <property type="term" value="P:immune response"/>
    <property type="evidence" value="ECO:0007669"/>
    <property type="project" value="InterPro"/>
</dbReference>
<feature type="non-terminal residue" evidence="31">
    <location>
        <position position="1"/>
    </location>
</feature>
<dbReference type="GO" id="GO:0060205">
    <property type="term" value="C:cytoplasmic vesicle lumen"/>
    <property type="evidence" value="ECO:0007669"/>
    <property type="project" value="UniProtKB-SubCell"/>
</dbReference>
<dbReference type="GO" id="GO:0043123">
    <property type="term" value="P:positive regulation of canonical NF-kappaB signal transduction"/>
    <property type="evidence" value="ECO:0007669"/>
    <property type="project" value="TreeGrafter"/>
</dbReference>
<keyword evidence="16" id="KW-0832">Ubl conjugation</keyword>
<evidence type="ECO:0000256" key="1">
    <source>
        <dbReference type="ARBA" id="ARBA00003149"/>
    </source>
</evidence>
<evidence type="ECO:0000256" key="12">
    <source>
        <dbReference type="ARBA" id="ARBA00022514"/>
    </source>
</evidence>
<keyword evidence="20" id="KW-0472">Membrane</keyword>
<keyword evidence="12" id="KW-0202">Cytokine</keyword>
<evidence type="ECO:0000256" key="14">
    <source>
        <dbReference type="ARBA" id="ARBA00022692"/>
    </source>
</evidence>
<comment type="similarity">
    <text evidence="8">Belongs to the tumor necrosis factor family.</text>
</comment>
<feature type="non-terminal residue" evidence="31">
    <location>
        <position position="101"/>
    </location>
</feature>